<evidence type="ECO:0000256" key="11">
    <source>
        <dbReference type="ARBA" id="ARBA00042320"/>
    </source>
</evidence>
<feature type="transmembrane region" description="Helical" evidence="16">
    <location>
        <begin position="713"/>
        <end position="731"/>
    </location>
</feature>
<evidence type="ECO:0000256" key="12">
    <source>
        <dbReference type="ARBA" id="ARBA00043155"/>
    </source>
</evidence>
<feature type="compositionally biased region" description="Basic residues" evidence="15">
    <location>
        <begin position="257"/>
        <end position="267"/>
    </location>
</feature>
<dbReference type="GO" id="GO:0016020">
    <property type="term" value="C:membrane"/>
    <property type="evidence" value="ECO:0007669"/>
    <property type="project" value="UniProtKB-SubCell"/>
</dbReference>
<evidence type="ECO:0000256" key="10">
    <source>
        <dbReference type="ARBA" id="ARBA00040905"/>
    </source>
</evidence>
<comment type="catalytic activity">
    <reaction evidence="14">
        <text>a 6-(alpha-D-glucosaminyl)-1-(1,2-diacyl-sn-glycero-3-phospho)-1D-myo-inositol(in) = a 6-(alpha-D-glucosaminyl)-1-(1,2-diacyl-sn-glycero-3-phospho)-1D-myo-inositol(out)</text>
        <dbReference type="Rhea" id="RHEA:71491"/>
        <dbReference type="ChEBI" id="CHEBI:57997"/>
    </reaction>
</comment>
<dbReference type="AlphaFoldDB" id="A0A8C0MQD0"/>
<name>A0A8C0MQD0_CANLF</name>
<feature type="region of interest" description="Disordered" evidence="15">
    <location>
        <begin position="1"/>
        <end position="106"/>
    </location>
</feature>
<feature type="compositionally biased region" description="Basic residues" evidence="15">
    <location>
        <begin position="208"/>
        <end position="227"/>
    </location>
</feature>
<evidence type="ECO:0000256" key="5">
    <source>
        <dbReference type="ARBA" id="ARBA00023136"/>
    </source>
</evidence>
<evidence type="ECO:0000256" key="14">
    <source>
        <dbReference type="ARBA" id="ARBA00093208"/>
    </source>
</evidence>
<evidence type="ECO:0000256" key="2">
    <source>
        <dbReference type="ARBA" id="ARBA00009310"/>
    </source>
</evidence>
<evidence type="ECO:0000313" key="18">
    <source>
        <dbReference type="Proteomes" id="UP000694429"/>
    </source>
</evidence>
<evidence type="ECO:0000256" key="13">
    <source>
        <dbReference type="ARBA" id="ARBA00045827"/>
    </source>
</evidence>
<feature type="compositionally biased region" description="Basic and acidic residues" evidence="15">
    <location>
        <begin position="148"/>
        <end position="162"/>
    </location>
</feature>
<evidence type="ECO:0000256" key="3">
    <source>
        <dbReference type="ARBA" id="ARBA00022692"/>
    </source>
</evidence>
<dbReference type="InterPro" id="IPR008429">
    <property type="entry name" value="CLPTM1"/>
</dbReference>
<feature type="compositionally biased region" description="Pro residues" evidence="15">
    <location>
        <begin position="39"/>
        <end position="68"/>
    </location>
</feature>
<feature type="transmembrane region" description="Helical" evidence="16">
    <location>
        <begin position="657"/>
        <end position="674"/>
    </location>
</feature>
<reference evidence="17" key="1">
    <citation type="submission" date="2019-03" db="EMBL/GenBank/DDBJ databases">
        <authorList>
            <person name="Warren W.C."/>
            <person name="Johnson G.S."/>
        </authorList>
    </citation>
    <scope>NUCLEOTIDE SEQUENCE [LARGE SCALE GENOMIC DNA]</scope>
    <source>
        <strain evidence="17">Basenji</strain>
    </source>
</reference>
<organism evidence="17 18">
    <name type="scientific">Canis lupus familiaris</name>
    <name type="common">Dog</name>
    <name type="synonym">Canis familiaris</name>
    <dbReference type="NCBI Taxonomy" id="9615"/>
    <lineage>
        <taxon>Eukaryota</taxon>
        <taxon>Metazoa</taxon>
        <taxon>Chordata</taxon>
        <taxon>Craniata</taxon>
        <taxon>Vertebrata</taxon>
        <taxon>Euteleostomi</taxon>
        <taxon>Mammalia</taxon>
        <taxon>Eutheria</taxon>
        <taxon>Laurasiatheria</taxon>
        <taxon>Carnivora</taxon>
        <taxon>Caniformia</taxon>
        <taxon>Canidae</taxon>
        <taxon>Canis</taxon>
    </lineage>
</organism>
<proteinExistence type="inferred from homology"/>
<feature type="region of interest" description="Disordered" evidence="15">
    <location>
        <begin position="257"/>
        <end position="310"/>
    </location>
</feature>
<feature type="compositionally biased region" description="Low complexity" evidence="15">
    <location>
        <begin position="268"/>
        <end position="277"/>
    </location>
</feature>
<feature type="compositionally biased region" description="Basic residues" evidence="15">
    <location>
        <begin position="284"/>
        <end position="297"/>
    </location>
</feature>
<feature type="transmembrane region" description="Helical" evidence="16">
    <location>
        <begin position="594"/>
        <end position="615"/>
    </location>
</feature>
<keyword evidence="5 16" id="KW-0472">Membrane</keyword>
<feature type="transmembrane region" description="Helical" evidence="16">
    <location>
        <begin position="636"/>
        <end position="651"/>
    </location>
</feature>
<dbReference type="Ensembl" id="ENSCAFT00030017452.1">
    <property type="protein sequence ID" value="ENSCAFP00030015240.1"/>
    <property type="gene ID" value="ENSCAFG00030009368.1"/>
</dbReference>
<feature type="compositionally biased region" description="Low complexity" evidence="15">
    <location>
        <begin position="174"/>
        <end position="185"/>
    </location>
</feature>
<evidence type="ECO:0000256" key="7">
    <source>
        <dbReference type="ARBA" id="ARBA00024631"/>
    </source>
</evidence>
<evidence type="ECO:0000256" key="1">
    <source>
        <dbReference type="ARBA" id="ARBA00004141"/>
    </source>
</evidence>
<reference evidence="17" key="2">
    <citation type="submission" date="2025-08" db="UniProtKB">
        <authorList>
            <consortium name="Ensembl"/>
        </authorList>
    </citation>
    <scope>IDENTIFICATION</scope>
</reference>
<comment type="catalytic activity">
    <reaction evidence="8">
        <text>a 1,2-diacyl-sn-glycero-3-phospho-(1D-myo-inositol)(in) = a 1,2-diacyl-sn-glycero-3-phospho-(1D-myo-inositol)(out)</text>
        <dbReference type="Rhea" id="RHEA:38691"/>
        <dbReference type="ChEBI" id="CHEBI:57880"/>
    </reaction>
</comment>
<evidence type="ECO:0000256" key="15">
    <source>
        <dbReference type="SAM" id="MobiDB-lite"/>
    </source>
</evidence>
<comment type="catalytic activity">
    <reaction evidence="6">
        <text>a 1,2-diacyl-sn-glycero-3-phosphoethanolamine(in) = a 1,2-diacyl-sn-glycero-3-phosphoethanolamine(out)</text>
        <dbReference type="Rhea" id="RHEA:38895"/>
        <dbReference type="ChEBI" id="CHEBI:64612"/>
    </reaction>
</comment>
<keyword evidence="4 16" id="KW-1133">Transmembrane helix</keyword>
<evidence type="ECO:0000256" key="16">
    <source>
        <dbReference type="SAM" id="Phobius"/>
    </source>
</evidence>
<dbReference type="PANTHER" id="PTHR21347">
    <property type="entry name" value="CLEFT LIP AND PALATE ASSOCIATED TRANSMEMBRANE PROTEIN-RELATED"/>
    <property type="match status" value="1"/>
</dbReference>
<feature type="compositionally biased region" description="Pro residues" evidence="15">
    <location>
        <begin position="1"/>
        <end position="17"/>
    </location>
</feature>
<feature type="compositionally biased region" description="Basic residues" evidence="15">
    <location>
        <begin position="77"/>
        <end position="92"/>
    </location>
</feature>
<evidence type="ECO:0000313" key="17">
    <source>
        <dbReference type="Ensembl" id="ENSCAFP00030015240.1"/>
    </source>
</evidence>
<sequence length="848" mass="94324">MREPPTGPRPAPGPAPSATPSQPRPARRPAPTPARSVPGAPPRSAPPPPRSPASRPRPGPSRPVPLRAPPVLDKPRAQRPHPARPARRRPGGRRGQETSPACDAPRTRACVRACVCDVCRTAFPRGPRGPPTSGGRHGTRKRPAAGESRGDRSAGGRQEHAGRPAARGARRVRSPAAVAAARGGCRVSGGRSGRQRAGRAAGPAAARRAGRGRGGRRARPGGRRRHVERPQLLHQPGGGRVRGVRGAHLLGDVRHRLHPAVRPRRQLHPALPGAEAEAAGERGARRRHGPGRGRGRGPGRGPLRGVARARSSGSPVGAFCRLARRWDLSLWSGQPGQPGGPPFGGEPLGAVPYPLTLPPWPFQLSVYTTTRSNLGAENNVDLVLNVEDFDVESKFEKTVNVSVPKKTRNNGTLYAYIFLHHAGILPWHDGKQVHLVSPLTTYMVPKPEEVNLLTGESATQHQIEAEKKPPSALDEPVSHWRPRLTLNVMVDDFVFDGASLPADVHRYMKMIQLGKTVHYLPILFIDQLSNRVKDLMVINRSTTELPLTVSYDKISLGRLRFWIHMQDAVYSLQQFGFSEKDADEVKGIFVDTNLYFLALTFFVAAFHLLFDFLAFKNDISFWKKKKSMIGMSTKAVLWRCFSTVVIFLFLLDEQTSLLVLVPAGIGAAIELWKVKKALKMTIVWRGLRPEFQFGTYSESERKTEEYDTQAMKYLSYLLYPLCIGGAVYSLLNIKYKSWYSWLINSFVNGVYAFGFLFMLPQLFVNYKMKSVAHLPWKAFTYKAFNTFIDDVFAFIITMPTSHRLACFRDDVVFLVYLYQRWLYPVDKSRVNEFGESYEEKPQRRPHAD</sequence>
<evidence type="ECO:0000256" key="9">
    <source>
        <dbReference type="ARBA" id="ARBA00036810"/>
    </source>
</evidence>
<comment type="function">
    <text evidence="13">Scramblase that mediates the translocation of glucosaminylphosphatidylinositol (alpha-D-GlcN-(1-6)-(1,2-diacyl-sn-glycero-3-phospho)-1D-myo-inositol, GlcN-PI) across the endoplasmic reticulum (ER) membrane, from the cytosolic leaflet to the luminal leaflet of the ER membrane, where it participates in the biosynthesis of glycosylphosphatidylinositol (GPI). GPI is a lipid glycoconjugate involved in post-translational modification of proteins. Can also translocate 1,2-diacyl-sn-glycero-3-phospho-(1D-myo-inositol) (phosphatidylinositol or PI), as well as several other phospholipids (1,2-diacyl-sn-glycero-3-phosphocholine, 1,2-diacyl-sn-glycero-3-phosphoethanolamine), and N-acetylglucosaminylphosphatidylinositol (GlcNAc-PI) in vitro.</text>
</comment>
<evidence type="ECO:0000256" key="8">
    <source>
        <dbReference type="ARBA" id="ARBA00035895"/>
    </source>
</evidence>
<comment type="similarity">
    <text evidence="2">Belongs to the CLPTM1 family.</text>
</comment>
<evidence type="ECO:0000256" key="6">
    <source>
        <dbReference type="ARBA" id="ARBA00024615"/>
    </source>
</evidence>
<dbReference type="Proteomes" id="UP000694429">
    <property type="component" value="Chromosome 34"/>
</dbReference>
<accession>A0A8C0MQD0</accession>
<keyword evidence="3 16" id="KW-0812">Transmembrane</keyword>
<dbReference type="Pfam" id="PF05602">
    <property type="entry name" value="CLPTM1"/>
    <property type="match status" value="1"/>
</dbReference>
<feature type="compositionally biased region" description="Low complexity" evidence="15">
    <location>
        <begin position="121"/>
        <end position="134"/>
    </location>
</feature>
<feature type="compositionally biased region" description="Low complexity" evidence="15">
    <location>
        <begin position="198"/>
        <end position="207"/>
    </location>
</feature>
<comment type="catalytic activity">
    <reaction evidence="9">
        <text>6-(alpha-D-glucosaminyl)-(1-octadecanoyl,2-(9Z)-octadecenoyl-sn-glycero-3-phospho)-1D-myo-inositol(in) = 6-(alpha-D-glucosaminyl)-(1-octadecanoyl,2-(9Z)-octadecenoyl-sn-glycero-3-phospho)-1D-myo-inositol(out)</text>
        <dbReference type="Rhea" id="RHEA:71495"/>
        <dbReference type="ChEBI" id="CHEBI:190691"/>
    </reaction>
</comment>
<comment type="subcellular location">
    <subcellularLocation>
        <location evidence="1">Membrane</location>
        <topology evidence="1">Multi-pass membrane protein</topology>
    </subcellularLocation>
</comment>
<evidence type="ECO:0000256" key="4">
    <source>
        <dbReference type="ARBA" id="ARBA00022989"/>
    </source>
</evidence>
<dbReference type="PANTHER" id="PTHR21347:SF0">
    <property type="entry name" value="LIPID SCRAMBLASE CLPTM1L"/>
    <property type="match status" value="1"/>
</dbReference>
<feature type="transmembrane region" description="Helical" evidence="16">
    <location>
        <begin position="737"/>
        <end position="759"/>
    </location>
</feature>
<protein>
    <recommendedName>
        <fullName evidence="10">Lipid scramblase CLPTM1L</fullName>
    </recommendedName>
    <alternativeName>
        <fullName evidence="12">Cisplatin resistance-related protein 9</fullName>
    </alternativeName>
    <alternativeName>
        <fullName evidence="11">Cleft lip and palate transmembrane protein 1-like protein</fullName>
    </alternativeName>
</protein>
<feature type="region of interest" description="Disordered" evidence="15">
    <location>
        <begin position="121"/>
        <end position="243"/>
    </location>
</feature>
<gene>
    <name evidence="17" type="primary">CLPTM1L</name>
</gene>
<comment type="catalytic activity">
    <reaction evidence="7">
        <text>a 1,2-diacyl-sn-glycero-3-phosphocholine(in) = a 1,2-diacyl-sn-glycero-3-phosphocholine(out)</text>
        <dbReference type="Rhea" id="RHEA:38571"/>
        <dbReference type="ChEBI" id="CHEBI:57643"/>
    </reaction>
</comment>